<dbReference type="Pfam" id="PF00884">
    <property type="entry name" value="Sulfatase"/>
    <property type="match status" value="1"/>
</dbReference>
<evidence type="ECO:0000256" key="1">
    <source>
        <dbReference type="ARBA" id="ARBA00004651"/>
    </source>
</evidence>
<evidence type="ECO:0000313" key="8">
    <source>
        <dbReference type="EMBL" id="XBM02126.1"/>
    </source>
</evidence>
<proteinExistence type="predicted"/>
<dbReference type="PANTHER" id="PTHR47371">
    <property type="entry name" value="LIPOTEICHOIC ACID SYNTHASE"/>
    <property type="match status" value="1"/>
</dbReference>
<feature type="transmembrane region" description="Helical" evidence="6">
    <location>
        <begin position="137"/>
        <end position="156"/>
    </location>
</feature>
<sequence>MKWSFKLPPFMQQKWFAVPAIILMLLLGRFAVDGQWNIPRIGFSALLYLFFAMFLNRWAAVWATLSLEALLYNISYVKNKATGEPLLGRDLLEVGQGMALTSYINWDIIGYGVGTVAAIALGLWLRPKFKARRIAPGLILCVIVGVQFDSTGLYAAQSQAVLSKTLSTNYVFYNFRENVKQNGILGHLILSAESMHLPKSGQHDFYTRQLPAPSGNTDPDIVVVMCESCYTSRDEKMSTPMNRLSPAGFVASRIISPVYGGGTADAEFEALTGLSSLALPGIDFQNFSDRYDERSATLVSELKNHGYLTTGMHNYYGSFYKRAEVYPKFGFDRTRFVDKMKWNRKAGWPKDSAMYDEALAQYRSTPPQQKQLMFLVTVSTHGPFIANQDAGLSQYRARLDLAVSDLLAFNTALQQQAKARGRELIVVVFGDHKPALNKEFVKSGILPPTMFEVDHKGALAFKNQLSPQDHRIRGDVPLYIASSRADQADALASELADKPLFCLPASLSRQTSSVSPFFNAVAERCQRNEGFYSQGLWWRNIFPEGLYAERLFGNS</sequence>
<keyword evidence="3 6" id="KW-0812">Transmembrane</keyword>
<keyword evidence="4 6" id="KW-1133">Transmembrane helix</keyword>
<evidence type="ECO:0000256" key="3">
    <source>
        <dbReference type="ARBA" id="ARBA00022692"/>
    </source>
</evidence>
<keyword evidence="2" id="KW-1003">Cell membrane</keyword>
<keyword evidence="5 6" id="KW-0472">Membrane</keyword>
<dbReference type="RefSeq" id="WP_348946399.1">
    <property type="nucleotide sequence ID" value="NZ_CP157355.1"/>
</dbReference>
<dbReference type="InterPro" id="IPR017850">
    <property type="entry name" value="Alkaline_phosphatase_core_sf"/>
</dbReference>
<protein>
    <submittedName>
        <fullName evidence="8">LTA synthase family protein</fullName>
    </submittedName>
</protein>
<reference evidence="8" key="1">
    <citation type="submission" date="2024-05" db="EMBL/GenBank/DDBJ databases">
        <authorList>
            <person name="Yang L."/>
            <person name="Pan L."/>
        </authorList>
    </citation>
    <scope>NUCLEOTIDE SEQUENCE</scope>
    <source>
        <strain evidence="8">FCG-7</strain>
    </source>
</reference>
<evidence type="ECO:0000256" key="6">
    <source>
        <dbReference type="SAM" id="Phobius"/>
    </source>
</evidence>
<dbReference type="PANTHER" id="PTHR47371:SF3">
    <property type="entry name" value="PHOSPHOGLYCEROL TRANSFERASE I"/>
    <property type="match status" value="1"/>
</dbReference>
<accession>A0AAU7FEQ8</accession>
<dbReference type="AlphaFoldDB" id="A0AAU7FEQ8"/>
<organism evidence="8">
    <name type="scientific">Chitinibacter mangrovi</name>
    <dbReference type="NCBI Taxonomy" id="3153927"/>
    <lineage>
        <taxon>Bacteria</taxon>
        <taxon>Pseudomonadati</taxon>
        <taxon>Pseudomonadota</taxon>
        <taxon>Betaproteobacteria</taxon>
        <taxon>Neisseriales</taxon>
        <taxon>Chitinibacteraceae</taxon>
        <taxon>Chitinibacter</taxon>
    </lineage>
</organism>
<dbReference type="GO" id="GO:0005886">
    <property type="term" value="C:plasma membrane"/>
    <property type="evidence" value="ECO:0007669"/>
    <property type="project" value="UniProtKB-SubCell"/>
</dbReference>
<dbReference type="CDD" id="cd16015">
    <property type="entry name" value="LTA_synthase"/>
    <property type="match status" value="1"/>
</dbReference>
<evidence type="ECO:0000256" key="4">
    <source>
        <dbReference type="ARBA" id="ARBA00022989"/>
    </source>
</evidence>
<feature type="transmembrane region" description="Helical" evidence="6">
    <location>
        <begin position="44"/>
        <end position="65"/>
    </location>
</feature>
<dbReference type="SUPFAM" id="SSF53649">
    <property type="entry name" value="Alkaline phosphatase-like"/>
    <property type="match status" value="1"/>
</dbReference>
<feature type="domain" description="Sulfatase N-terminal" evidence="7">
    <location>
        <begin position="254"/>
        <end position="457"/>
    </location>
</feature>
<feature type="transmembrane region" description="Helical" evidence="6">
    <location>
        <begin position="15"/>
        <end position="32"/>
    </location>
</feature>
<dbReference type="EMBL" id="CP157355">
    <property type="protein sequence ID" value="XBM02126.1"/>
    <property type="molecule type" value="Genomic_DNA"/>
</dbReference>
<dbReference type="InterPro" id="IPR050448">
    <property type="entry name" value="OpgB/LTA_synthase_biosynth"/>
</dbReference>
<evidence type="ECO:0000256" key="2">
    <source>
        <dbReference type="ARBA" id="ARBA00022475"/>
    </source>
</evidence>
<feature type="transmembrane region" description="Helical" evidence="6">
    <location>
        <begin position="108"/>
        <end position="125"/>
    </location>
</feature>
<gene>
    <name evidence="8" type="ORF">ABHF33_07640</name>
</gene>
<dbReference type="InterPro" id="IPR000917">
    <property type="entry name" value="Sulfatase_N"/>
</dbReference>
<comment type="subcellular location">
    <subcellularLocation>
        <location evidence="1">Cell membrane</location>
        <topology evidence="1">Multi-pass membrane protein</topology>
    </subcellularLocation>
</comment>
<name>A0AAU7FEQ8_9NEIS</name>
<evidence type="ECO:0000259" key="7">
    <source>
        <dbReference type="Pfam" id="PF00884"/>
    </source>
</evidence>
<evidence type="ECO:0000256" key="5">
    <source>
        <dbReference type="ARBA" id="ARBA00023136"/>
    </source>
</evidence>
<dbReference type="Gene3D" id="3.40.720.10">
    <property type="entry name" value="Alkaline Phosphatase, subunit A"/>
    <property type="match status" value="1"/>
</dbReference>
<dbReference type="KEGG" id="cmav:ABHF33_07640"/>